<dbReference type="InterPro" id="IPR045076">
    <property type="entry name" value="MutS"/>
</dbReference>
<dbReference type="Pfam" id="PF05190">
    <property type="entry name" value="MutS_IV"/>
    <property type="match status" value="1"/>
</dbReference>
<dbReference type="InterPro" id="IPR007861">
    <property type="entry name" value="DNA_mismatch_repair_MutS_clamp"/>
</dbReference>
<dbReference type="Proteomes" id="UP000215694">
    <property type="component" value="Unassembled WGS sequence"/>
</dbReference>
<feature type="coiled-coil region" evidence="11">
    <location>
        <begin position="831"/>
        <end position="912"/>
    </location>
</feature>
<dbReference type="EMBL" id="NOJY02000008">
    <property type="protein sequence ID" value="RDY28252.1"/>
    <property type="molecule type" value="Genomic_DNA"/>
</dbReference>
<dbReference type="FunFam" id="3.40.1170.10:FF:000001">
    <property type="entry name" value="DNA mismatch repair protein MutS"/>
    <property type="match status" value="1"/>
</dbReference>
<evidence type="ECO:0000256" key="7">
    <source>
        <dbReference type="ARBA" id="ARBA00023204"/>
    </source>
</evidence>
<comment type="caution">
    <text evidence="13">The sequence shown here is derived from an EMBL/GenBank/DDBJ whole genome shotgun (WGS) entry which is preliminary data.</text>
</comment>
<dbReference type="Pfam" id="PF00488">
    <property type="entry name" value="MutS_V"/>
    <property type="match status" value="1"/>
</dbReference>
<dbReference type="CDD" id="cd03284">
    <property type="entry name" value="ABC_MutS1"/>
    <property type="match status" value="1"/>
</dbReference>
<dbReference type="PIRSF" id="PIRSF037677">
    <property type="entry name" value="DNA_mis_repair_Msh6"/>
    <property type="match status" value="1"/>
</dbReference>
<evidence type="ECO:0000313" key="13">
    <source>
        <dbReference type="EMBL" id="RDY28252.1"/>
    </source>
</evidence>
<dbReference type="SUPFAM" id="SSF53150">
    <property type="entry name" value="DNA repair protein MutS, domain II"/>
    <property type="match status" value="1"/>
</dbReference>
<dbReference type="GO" id="GO:0003684">
    <property type="term" value="F:damaged DNA binding"/>
    <property type="evidence" value="ECO:0007669"/>
    <property type="project" value="UniProtKB-UniRule"/>
</dbReference>
<dbReference type="Pfam" id="PF05192">
    <property type="entry name" value="MutS_III"/>
    <property type="match status" value="1"/>
</dbReference>
<evidence type="ECO:0000256" key="1">
    <source>
        <dbReference type="ARBA" id="ARBA00006271"/>
    </source>
</evidence>
<evidence type="ECO:0000313" key="14">
    <source>
        <dbReference type="Proteomes" id="UP000215694"/>
    </source>
</evidence>
<feature type="binding site" evidence="9">
    <location>
        <begin position="620"/>
        <end position="627"/>
    </location>
    <ligand>
        <name>ATP</name>
        <dbReference type="ChEBI" id="CHEBI:30616"/>
    </ligand>
</feature>
<dbReference type="InterPro" id="IPR016151">
    <property type="entry name" value="DNA_mismatch_repair_MutS_N"/>
</dbReference>
<evidence type="ECO:0000256" key="11">
    <source>
        <dbReference type="SAM" id="Coils"/>
    </source>
</evidence>
<keyword evidence="5 9" id="KW-0067">ATP-binding</keyword>
<dbReference type="Gene3D" id="3.30.420.110">
    <property type="entry name" value="MutS, connector domain"/>
    <property type="match status" value="1"/>
</dbReference>
<organism evidence="13 14">
    <name type="scientific">Romboutsia weinsteinii</name>
    <dbReference type="NCBI Taxonomy" id="2020949"/>
    <lineage>
        <taxon>Bacteria</taxon>
        <taxon>Bacillati</taxon>
        <taxon>Bacillota</taxon>
        <taxon>Clostridia</taxon>
        <taxon>Peptostreptococcales</taxon>
        <taxon>Peptostreptococcaceae</taxon>
        <taxon>Romboutsia</taxon>
    </lineage>
</organism>
<dbReference type="Gene3D" id="3.40.1170.10">
    <property type="entry name" value="DNA repair protein MutS, domain I"/>
    <property type="match status" value="1"/>
</dbReference>
<gene>
    <name evidence="9" type="primary">mutS</name>
    <name evidence="13" type="ORF">CHL78_006610</name>
</gene>
<name>A0A371J661_9FIRM</name>
<dbReference type="InterPro" id="IPR005748">
    <property type="entry name" value="DNA_mismatch_repair_MutS"/>
</dbReference>
<dbReference type="PANTHER" id="PTHR11361">
    <property type="entry name" value="DNA MISMATCH REPAIR PROTEIN MUTS FAMILY MEMBER"/>
    <property type="match status" value="1"/>
</dbReference>
<dbReference type="GO" id="GO:0005829">
    <property type="term" value="C:cytosol"/>
    <property type="evidence" value="ECO:0007669"/>
    <property type="project" value="TreeGrafter"/>
</dbReference>
<reference evidence="13 14" key="1">
    <citation type="journal article" date="2017" name="Genome Announc.">
        <title>Draft Genome Sequence of Romboutsia weinsteinii sp. nov. Strain CCRI-19649(T) Isolated from Surface Water.</title>
        <authorList>
            <person name="Maheux A.F."/>
            <person name="Boudreau D.K."/>
            <person name="Berube E."/>
            <person name="Boissinot M."/>
            <person name="Cantin P."/>
            <person name="Raymond F."/>
            <person name="Corbeil J."/>
            <person name="Omar R.F."/>
            <person name="Bergeron M.G."/>
        </authorList>
    </citation>
    <scope>NUCLEOTIDE SEQUENCE [LARGE SCALE GENOMIC DNA]</scope>
    <source>
        <strain evidence="13 14">CCRI-19649</strain>
    </source>
</reference>
<proteinExistence type="inferred from homology"/>
<dbReference type="Gene3D" id="1.10.1420.10">
    <property type="match status" value="2"/>
</dbReference>
<dbReference type="NCBIfam" id="NF003810">
    <property type="entry name" value="PRK05399.1"/>
    <property type="match status" value="1"/>
</dbReference>
<evidence type="ECO:0000256" key="3">
    <source>
        <dbReference type="ARBA" id="ARBA00022741"/>
    </source>
</evidence>
<evidence type="ECO:0000256" key="5">
    <source>
        <dbReference type="ARBA" id="ARBA00022840"/>
    </source>
</evidence>
<dbReference type="FunFam" id="3.40.50.300:FF:000870">
    <property type="entry name" value="MutS protein homolog 4"/>
    <property type="match status" value="1"/>
</dbReference>
<dbReference type="Pfam" id="PF01624">
    <property type="entry name" value="MutS_I"/>
    <property type="match status" value="1"/>
</dbReference>
<dbReference type="FunFam" id="1.10.1420.10:FF:000001">
    <property type="entry name" value="DNA mismatch repair protein MutS"/>
    <property type="match status" value="1"/>
</dbReference>
<dbReference type="InterPro" id="IPR007860">
    <property type="entry name" value="DNA_mmatch_repair_MutS_con_dom"/>
</dbReference>
<dbReference type="NCBIfam" id="TIGR01070">
    <property type="entry name" value="mutS1"/>
    <property type="match status" value="1"/>
</dbReference>
<dbReference type="GO" id="GO:0005524">
    <property type="term" value="F:ATP binding"/>
    <property type="evidence" value="ECO:0007669"/>
    <property type="project" value="UniProtKB-UniRule"/>
</dbReference>
<dbReference type="InterPro" id="IPR007695">
    <property type="entry name" value="DNA_mismatch_repair_MutS-lik_N"/>
</dbReference>
<evidence type="ECO:0000256" key="9">
    <source>
        <dbReference type="HAMAP-Rule" id="MF_00096"/>
    </source>
</evidence>
<keyword evidence="4 9" id="KW-0227">DNA damage</keyword>
<comment type="similarity">
    <text evidence="1 9 10">Belongs to the DNA mismatch repair MutS family.</text>
</comment>
<dbReference type="InterPro" id="IPR027417">
    <property type="entry name" value="P-loop_NTPase"/>
</dbReference>
<dbReference type="RefSeq" id="WP_094369032.1">
    <property type="nucleotide sequence ID" value="NZ_NOJY02000008.1"/>
</dbReference>
<sequence length="954" mass="108735">MIIDRNKLTPMMKQYFDAKDRYPDCILFFRLGDFYEMFFEDAIVASKTLEIALTGKSCGLEERAPMCGIPFHAANAYISKLVESGYKVAIGEQLEDPATTKGLVKRDVVRVVTPGTVLEGSLLENKKNNYLLSLYKSGDDIGLTYVDISTGEVNATYLKDDKVVEEIAKIHPTEIILNDLSFIDKLRNIATVSNIYINENFSENYLDLNILNQYFSEEYLQNVKFDNDNLIKNSLSILLNYIYNTQKQVTSNINSINVYNATEYMVLDMFTRVNLELTQTIRGSKKKGSLLHVMDKTSTAMGGRLLRKYVEEPLVNKKKIDERLNVIEEIKDDFMLREDLTEILKNVYDIERICGKIAFEKVTPKEMIHLKNSVEKLPSLKNTISSSNANILKNYISEMENLDDLYNLIDEAIMEESSITIKDGNIIKSDFNDGLKELRDISKNGAYMIKEIENREREKTGVKSLKIGFNKVFGYFIEITKANLATAKIDDGYVRKQTLSNAERFITQELKEIEDKILNAEDKIKTLEYEIFVNIRDTIYKNIDRIQKVARIIANIDVFVSLASVAYMNNYVKPIINEDNKLDIKNGRHPVVENIVGEENFVPNDTYLNTGENIINIITGPNMAGKSTYMRQSAIISLMAHIGSFVPAEYANVPVLDRIFTRVGASDDLSQGQSTFMVEMTEVSHILKNATEKSLVILDEIGRGTSTYDGISLAWSIVEYIQNNIKCKTLFATHYHELIDLENEFGEVKNYSIAVKEDGEGIIFLRKIIPQGADKSYGIYVAKLAKLPDEVIERSREILSDLEKNHVYNSVAINNEQTNSLEVNSSKQVKNSTSSYELNEAKLKINKLQEELKKLSGNNFNKEYEKLKIEHDALCKSYEDNKKQYENLNKEYKDLNEKLESQQVNNEVAVTQMSFDSIAENDLAEEIMNLDILNMTPLDAMNALYSLHKKAKSI</sequence>
<dbReference type="PANTHER" id="PTHR11361:SF34">
    <property type="entry name" value="DNA MISMATCH REPAIR PROTEIN MSH1, MITOCHONDRIAL"/>
    <property type="match status" value="1"/>
</dbReference>
<evidence type="ECO:0000256" key="8">
    <source>
        <dbReference type="ARBA" id="ARBA00024647"/>
    </source>
</evidence>
<keyword evidence="14" id="KW-1185">Reference proteome</keyword>
<keyword evidence="3 9" id="KW-0547">Nucleotide-binding</keyword>
<dbReference type="Pfam" id="PF05188">
    <property type="entry name" value="MutS_II"/>
    <property type="match status" value="1"/>
</dbReference>
<feature type="coiled-coil region" evidence="11">
    <location>
        <begin position="496"/>
        <end position="530"/>
    </location>
</feature>
<comment type="function">
    <text evidence="8 9">This protein is involved in the repair of mismatches in DNA. It is possible that it carries out the mismatch recognition step. This protein has a weak ATPase activity.</text>
</comment>
<dbReference type="SUPFAM" id="SSF55271">
    <property type="entry name" value="DNA repair protein MutS, domain I"/>
    <property type="match status" value="1"/>
</dbReference>
<evidence type="ECO:0000256" key="6">
    <source>
        <dbReference type="ARBA" id="ARBA00023125"/>
    </source>
</evidence>
<dbReference type="GO" id="GO:0006298">
    <property type="term" value="P:mismatch repair"/>
    <property type="evidence" value="ECO:0007669"/>
    <property type="project" value="UniProtKB-UniRule"/>
</dbReference>
<dbReference type="PROSITE" id="PS00486">
    <property type="entry name" value="DNA_MISMATCH_REPAIR_2"/>
    <property type="match status" value="1"/>
</dbReference>
<dbReference type="AlphaFoldDB" id="A0A371J661"/>
<dbReference type="SMART" id="SM00534">
    <property type="entry name" value="MUTSac"/>
    <property type="match status" value="1"/>
</dbReference>
<keyword evidence="7 9" id="KW-0234">DNA repair</keyword>
<evidence type="ECO:0000256" key="10">
    <source>
        <dbReference type="RuleBase" id="RU003756"/>
    </source>
</evidence>
<dbReference type="InterPro" id="IPR007696">
    <property type="entry name" value="DNA_mismatch_repair_MutS_core"/>
</dbReference>
<dbReference type="Gene3D" id="3.40.50.300">
    <property type="entry name" value="P-loop containing nucleotide triphosphate hydrolases"/>
    <property type="match status" value="1"/>
</dbReference>
<keyword evidence="6 9" id="KW-0238">DNA-binding</keyword>
<dbReference type="GO" id="GO:0030983">
    <property type="term" value="F:mismatched DNA binding"/>
    <property type="evidence" value="ECO:0007669"/>
    <property type="project" value="InterPro"/>
</dbReference>
<keyword evidence="11" id="KW-0175">Coiled coil</keyword>
<dbReference type="InterPro" id="IPR017261">
    <property type="entry name" value="DNA_mismatch_repair_MutS/MSH"/>
</dbReference>
<evidence type="ECO:0000256" key="4">
    <source>
        <dbReference type="ARBA" id="ARBA00022763"/>
    </source>
</evidence>
<protein>
    <recommendedName>
        <fullName evidence="2 9">DNA mismatch repair protein MutS</fullName>
    </recommendedName>
</protein>
<dbReference type="InterPro" id="IPR036678">
    <property type="entry name" value="MutS_con_dom_sf"/>
</dbReference>
<evidence type="ECO:0000256" key="2">
    <source>
        <dbReference type="ARBA" id="ARBA00021982"/>
    </source>
</evidence>
<dbReference type="SMART" id="SM00533">
    <property type="entry name" value="MUTSd"/>
    <property type="match status" value="1"/>
</dbReference>
<dbReference type="SUPFAM" id="SSF52540">
    <property type="entry name" value="P-loop containing nucleoside triphosphate hydrolases"/>
    <property type="match status" value="1"/>
</dbReference>
<dbReference type="InterPro" id="IPR000432">
    <property type="entry name" value="DNA_mismatch_repair_MutS_C"/>
</dbReference>
<dbReference type="SUPFAM" id="SSF48334">
    <property type="entry name" value="DNA repair protein MutS, domain III"/>
    <property type="match status" value="1"/>
</dbReference>
<evidence type="ECO:0000259" key="12">
    <source>
        <dbReference type="PROSITE" id="PS00486"/>
    </source>
</evidence>
<dbReference type="InterPro" id="IPR036187">
    <property type="entry name" value="DNA_mismatch_repair_MutS_sf"/>
</dbReference>
<dbReference type="HAMAP" id="MF_00096">
    <property type="entry name" value="MutS"/>
    <property type="match status" value="1"/>
</dbReference>
<accession>A0A371J661</accession>
<dbReference type="GO" id="GO:0140664">
    <property type="term" value="F:ATP-dependent DNA damage sensor activity"/>
    <property type="evidence" value="ECO:0007669"/>
    <property type="project" value="InterPro"/>
</dbReference>
<dbReference type="OrthoDB" id="9802448at2"/>
<feature type="domain" description="DNA mismatch repair proteins mutS family" evidence="12">
    <location>
        <begin position="694"/>
        <end position="710"/>
    </location>
</feature>